<keyword evidence="6" id="KW-0808">Transferase</keyword>
<keyword evidence="3" id="KW-0547">Nucleotide-binding</keyword>
<evidence type="ECO:0000256" key="4">
    <source>
        <dbReference type="ARBA" id="ARBA00022840"/>
    </source>
</evidence>
<dbReference type="SUPFAM" id="SSF52540">
    <property type="entry name" value="P-loop containing nucleoside triphosphate hydrolases"/>
    <property type="match status" value="1"/>
</dbReference>
<accession>A0A926DWB1</accession>
<comment type="caution">
    <text evidence="6">The sequence shown here is derived from an EMBL/GenBank/DDBJ whole genome shotgun (WGS) entry which is preliminary data.</text>
</comment>
<dbReference type="RefSeq" id="WP_249282075.1">
    <property type="nucleotide sequence ID" value="NZ_JACRST010000002.1"/>
</dbReference>
<dbReference type="Pfam" id="PF02223">
    <property type="entry name" value="Thymidylate_kin"/>
    <property type="match status" value="1"/>
</dbReference>
<evidence type="ECO:0000313" key="6">
    <source>
        <dbReference type="EMBL" id="MBC8545926.1"/>
    </source>
</evidence>
<evidence type="ECO:0000256" key="3">
    <source>
        <dbReference type="ARBA" id="ARBA00022741"/>
    </source>
</evidence>
<evidence type="ECO:0000256" key="2">
    <source>
        <dbReference type="ARBA" id="ARBA00017144"/>
    </source>
</evidence>
<gene>
    <name evidence="6" type="ORF">H8711_03095</name>
</gene>
<dbReference type="GO" id="GO:0004798">
    <property type="term" value="F:dTMP kinase activity"/>
    <property type="evidence" value="ECO:0007669"/>
    <property type="project" value="TreeGrafter"/>
</dbReference>
<sequence length="223" mass="25664">MRLIEIEGLDGSGKETQSRLLAQSLCERGISARRITFPDYEHPWSVFVRMYLGGEFGQRVGDINAYTASSFYALDRYASFKKGWEAAYSGGETIVADRYVGSNLIHQMSKLPRAEWETFFTWQQDFEFDKLGLPHPDHVLYLDMAPETSRRLLEKRYAGDEAKKDLHERDFAYLMACRETAHYAVQRCGWTVIRCCDGERPYSIEEIHEKILCALGLGPRKGN</sequence>
<dbReference type="Proteomes" id="UP000653127">
    <property type="component" value="Unassembled WGS sequence"/>
</dbReference>
<protein>
    <recommendedName>
        <fullName evidence="2">Thymidylate kinase</fullName>
    </recommendedName>
</protein>
<evidence type="ECO:0000313" key="7">
    <source>
        <dbReference type="Proteomes" id="UP000653127"/>
    </source>
</evidence>
<keyword evidence="7" id="KW-1185">Reference proteome</keyword>
<dbReference type="GO" id="GO:0005829">
    <property type="term" value="C:cytosol"/>
    <property type="evidence" value="ECO:0007669"/>
    <property type="project" value="TreeGrafter"/>
</dbReference>
<evidence type="ECO:0000259" key="5">
    <source>
        <dbReference type="Pfam" id="PF02223"/>
    </source>
</evidence>
<dbReference type="GO" id="GO:0006227">
    <property type="term" value="P:dUDP biosynthetic process"/>
    <property type="evidence" value="ECO:0007669"/>
    <property type="project" value="TreeGrafter"/>
</dbReference>
<dbReference type="GO" id="GO:0006235">
    <property type="term" value="P:dTTP biosynthetic process"/>
    <property type="evidence" value="ECO:0007669"/>
    <property type="project" value="TreeGrafter"/>
</dbReference>
<feature type="domain" description="Thymidylate kinase-like" evidence="5">
    <location>
        <begin position="6"/>
        <end position="211"/>
    </location>
</feature>
<dbReference type="PANTHER" id="PTHR10344:SF4">
    <property type="entry name" value="UMP-CMP KINASE 2, MITOCHONDRIAL"/>
    <property type="match status" value="1"/>
</dbReference>
<name>A0A926DWB1_9FIRM</name>
<reference evidence="6" key="1">
    <citation type="submission" date="2020-08" db="EMBL/GenBank/DDBJ databases">
        <title>Genome public.</title>
        <authorList>
            <person name="Liu C."/>
            <person name="Sun Q."/>
        </authorList>
    </citation>
    <scope>NUCLEOTIDE SEQUENCE</scope>
    <source>
        <strain evidence="6">NSJ-31</strain>
    </source>
</reference>
<comment type="similarity">
    <text evidence="1">Belongs to the thymidylate kinase family.</text>
</comment>
<proteinExistence type="inferred from homology"/>
<dbReference type="InterPro" id="IPR039430">
    <property type="entry name" value="Thymidylate_kin-like_dom"/>
</dbReference>
<dbReference type="EMBL" id="JACRST010000002">
    <property type="protein sequence ID" value="MBC8545926.1"/>
    <property type="molecule type" value="Genomic_DNA"/>
</dbReference>
<keyword evidence="6" id="KW-0418">Kinase</keyword>
<evidence type="ECO:0000256" key="1">
    <source>
        <dbReference type="ARBA" id="ARBA00009776"/>
    </source>
</evidence>
<dbReference type="GO" id="GO:0006233">
    <property type="term" value="P:dTDP biosynthetic process"/>
    <property type="evidence" value="ECO:0007669"/>
    <property type="project" value="TreeGrafter"/>
</dbReference>
<keyword evidence="4" id="KW-0067">ATP-binding</keyword>
<dbReference type="PANTHER" id="PTHR10344">
    <property type="entry name" value="THYMIDYLATE KINASE"/>
    <property type="match status" value="1"/>
</dbReference>
<dbReference type="GO" id="GO:0005524">
    <property type="term" value="F:ATP binding"/>
    <property type="evidence" value="ECO:0007669"/>
    <property type="project" value="UniProtKB-KW"/>
</dbReference>
<dbReference type="AlphaFoldDB" id="A0A926DWB1"/>
<organism evidence="6 7">
    <name type="scientific">Ligaoa zhengdingensis</name>
    <dbReference type="NCBI Taxonomy" id="2763658"/>
    <lineage>
        <taxon>Bacteria</taxon>
        <taxon>Bacillati</taxon>
        <taxon>Bacillota</taxon>
        <taxon>Clostridia</taxon>
        <taxon>Eubacteriales</taxon>
        <taxon>Oscillospiraceae</taxon>
        <taxon>Ligaoa</taxon>
    </lineage>
</organism>
<dbReference type="InterPro" id="IPR027417">
    <property type="entry name" value="P-loop_NTPase"/>
</dbReference>
<dbReference type="Gene3D" id="3.40.50.300">
    <property type="entry name" value="P-loop containing nucleotide triphosphate hydrolases"/>
    <property type="match status" value="1"/>
</dbReference>